<comment type="caution">
    <text evidence="4">The sequence shown here is derived from an EMBL/GenBank/DDBJ whole genome shotgun (WGS) entry which is preliminary data.</text>
</comment>
<dbReference type="AlphaFoldDB" id="A0A9D8KCS9"/>
<proteinExistence type="inferred from homology"/>
<feature type="transmembrane region" description="Helical" evidence="3">
    <location>
        <begin position="68"/>
        <end position="85"/>
    </location>
</feature>
<evidence type="ECO:0000313" key="5">
    <source>
        <dbReference type="Proteomes" id="UP000809273"/>
    </source>
</evidence>
<gene>
    <name evidence="4" type="ORF">JW984_01315</name>
</gene>
<dbReference type="EMBL" id="JAFGIX010000007">
    <property type="protein sequence ID" value="MBN1571813.1"/>
    <property type="molecule type" value="Genomic_DNA"/>
</dbReference>
<dbReference type="GO" id="GO:0016780">
    <property type="term" value="F:phosphotransferase activity, for other substituted phosphate groups"/>
    <property type="evidence" value="ECO:0007669"/>
    <property type="project" value="InterPro"/>
</dbReference>
<dbReference type="Proteomes" id="UP000809273">
    <property type="component" value="Unassembled WGS sequence"/>
</dbReference>
<evidence type="ECO:0000256" key="2">
    <source>
        <dbReference type="RuleBase" id="RU003750"/>
    </source>
</evidence>
<feature type="transmembrane region" description="Helical" evidence="3">
    <location>
        <begin position="45"/>
        <end position="62"/>
    </location>
</feature>
<keyword evidence="1 2" id="KW-0808">Transferase</keyword>
<protein>
    <submittedName>
        <fullName evidence="4">CDP-alcohol phosphatidyltransferase family protein</fullName>
    </submittedName>
</protein>
<evidence type="ECO:0000256" key="3">
    <source>
        <dbReference type="SAM" id="Phobius"/>
    </source>
</evidence>
<dbReference type="Pfam" id="PF01066">
    <property type="entry name" value="CDP-OH_P_transf"/>
    <property type="match status" value="1"/>
</dbReference>
<dbReference type="InterPro" id="IPR048254">
    <property type="entry name" value="CDP_ALCOHOL_P_TRANSF_CS"/>
</dbReference>
<dbReference type="PROSITE" id="PS00379">
    <property type="entry name" value="CDP_ALCOHOL_P_TRANSF"/>
    <property type="match status" value="1"/>
</dbReference>
<keyword evidence="3" id="KW-1133">Transmembrane helix</keyword>
<dbReference type="InterPro" id="IPR043130">
    <property type="entry name" value="CDP-OH_PTrfase_TM_dom"/>
</dbReference>
<evidence type="ECO:0000313" key="4">
    <source>
        <dbReference type="EMBL" id="MBN1571813.1"/>
    </source>
</evidence>
<name>A0A9D8KCS9_9DELT</name>
<reference evidence="4" key="1">
    <citation type="journal article" date="2021" name="Environ. Microbiol.">
        <title>Genomic characterization of three novel Desulfobacterota classes expand the metabolic and phylogenetic diversity of the phylum.</title>
        <authorList>
            <person name="Murphy C.L."/>
            <person name="Biggerstaff J."/>
            <person name="Eichhorn A."/>
            <person name="Ewing E."/>
            <person name="Shahan R."/>
            <person name="Soriano D."/>
            <person name="Stewart S."/>
            <person name="VanMol K."/>
            <person name="Walker R."/>
            <person name="Walters P."/>
            <person name="Elshahed M.S."/>
            <person name="Youssef N.H."/>
        </authorList>
    </citation>
    <scope>NUCLEOTIDE SEQUENCE</scope>
    <source>
        <strain evidence="4">Zod_Metabat.24</strain>
    </source>
</reference>
<dbReference type="GO" id="GO:0008654">
    <property type="term" value="P:phospholipid biosynthetic process"/>
    <property type="evidence" value="ECO:0007669"/>
    <property type="project" value="InterPro"/>
</dbReference>
<keyword evidence="3" id="KW-0812">Transmembrane</keyword>
<dbReference type="InterPro" id="IPR000462">
    <property type="entry name" value="CDP-OH_P_trans"/>
</dbReference>
<reference evidence="4" key="2">
    <citation type="submission" date="2021-01" db="EMBL/GenBank/DDBJ databases">
        <authorList>
            <person name="Hahn C.R."/>
            <person name="Youssef N.H."/>
            <person name="Elshahed M."/>
        </authorList>
    </citation>
    <scope>NUCLEOTIDE SEQUENCE</scope>
    <source>
        <strain evidence="4">Zod_Metabat.24</strain>
    </source>
</reference>
<feature type="transmembrane region" description="Helical" evidence="3">
    <location>
        <begin position="106"/>
        <end position="126"/>
    </location>
</feature>
<dbReference type="Gene3D" id="1.20.120.1760">
    <property type="match status" value="1"/>
</dbReference>
<evidence type="ECO:0000256" key="1">
    <source>
        <dbReference type="ARBA" id="ARBA00022679"/>
    </source>
</evidence>
<organism evidence="4 5">
    <name type="scientific">Candidatus Zymogenus saltonus</name>
    <dbReference type="NCBI Taxonomy" id="2844893"/>
    <lineage>
        <taxon>Bacteria</taxon>
        <taxon>Deltaproteobacteria</taxon>
        <taxon>Candidatus Zymogenia</taxon>
        <taxon>Candidatus Zymogeniales</taxon>
        <taxon>Candidatus Zymogenaceae</taxon>
        <taxon>Candidatus Zymogenus</taxon>
    </lineage>
</organism>
<sequence>MPRYSLDDVREVVLLDSWWGRYFLDPISIRLTWLIANFTRLSPNAVTFFSFLFALVSAYLFYRGERLFLVAGAVVYEFGFILDTVDGKLARLTGKSSTAGAFLDVYLDNISVFLNLFALVMGRFLISGEKKYIIVGLIYIFVHFLQILSKYQALHFLGRGYKQEFYGGERADVGKNLFASIKGFFARRKLSMVLFSTVEGEAIVFFIGPLTGLVFESILVSLVLVFLFFILKSILFFKSSMALDRKERPADK</sequence>
<keyword evidence="3" id="KW-0472">Membrane</keyword>
<dbReference type="GO" id="GO:0016020">
    <property type="term" value="C:membrane"/>
    <property type="evidence" value="ECO:0007669"/>
    <property type="project" value="InterPro"/>
</dbReference>
<feature type="transmembrane region" description="Helical" evidence="3">
    <location>
        <begin position="132"/>
        <end position="149"/>
    </location>
</feature>
<accession>A0A9D8KCS9</accession>
<comment type="similarity">
    <text evidence="2">Belongs to the CDP-alcohol phosphatidyltransferase class-I family.</text>
</comment>
<feature type="transmembrane region" description="Helical" evidence="3">
    <location>
        <begin position="218"/>
        <end position="237"/>
    </location>
</feature>